<dbReference type="InterPro" id="IPR010254">
    <property type="entry name" value="B12-dep_deHydtase_bsu"/>
</dbReference>
<dbReference type="Proteomes" id="UP001180842">
    <property type="component" value="Unassembled WGS sequence"/>
</dbReference>
<gene>
    <name evidence="1" type="ORF">P7H00_11410</name>
</gene>
<dbReference type="Gene3D" id="3.40.50.10150">
    <property type="entry name" value="B12-dependent dehydatase associated subunit"/>
    <property type="match status" value="1"/>
</dbReference>
<dbReference type="RefSeq" id="WP_311797321.1">
    <property type="nucleotide sequence ID" value="NZ_JARQAI010000019.1"/>
</dbReference>
<evidence type="ECO:0000313" key="2">
    <source>
        <dbReference type="Proteomes" id="UP001180842"/>
    </source>
</evidence>
<protein>
    <submittedName>
        <fullName evidence="1">Glycerol dehydratase reactivase beta/small subunit family protein</fullName>
    </submittedName>
</protein>
<accession>A0AAE4L702</accession>
<comment type="caution">
    <text evidence="1">The sequence shown here is derived from an EMBL/GenBank/DDBJ whole genome shotgun (WGS) entry which is preliminary data.</text>
</comment>
<dbReference type="InterPro" id="IPR003208">
    <property type="entry name" value="Dehydtase/Dehydtase_re"/>
</dbReference>
<dbReference type="AlphaFoldDB" id="A0AAE4L702"/>
<dbReference type="Pfam" id="PF02288">
    <property type="entry name" value="Dehydratase_MU"/>
    <property type="match status" value="1"/>
</dbReference>
<organism evidence="1 2">
    <name type="scientific">Enterococcus pseudoavium</name>
    <dbReference type="NCBI Taxonomy" id="44007"/>
    <lineage>
        <taxon>Bacteria</taxon>
        <taxon>Bacillati</taxon>
        <taxon>Bacillota</taxon>
        <taxon>Bacilli</taxon>
        <taxon>Lactobacillales</taxon>
        <taxon>Enterococcaceae</taxon>
        <taxon>Enterococcus</taxon>
    </lineage>
</organism>
<sequence length="112" mass="12359">MTVRPTIFVTKLVADTSLAPILLGIEEEGIPYEEVVTTKLTLVEAAYELAVNSPLEVGIVMDGRQAILHYKKLPKNEPLFIIDTADEELRKLGTNAARLVKGIPFKALKEVK</sequence>
<evidence type="ECO:0000313" key="1">
    <source>
        <dbReference type="EMBL" id="MDT2737717.1"/>
    </source>
</evidence>
<dbReference type="EMBL" id="JARQAI010000019">
    <property type="protein sequence ID" value="MDT2737717.1"/>
    <property type="molecule type" value="Genomic_DNA"/>
</dbReference>
<dbReference type="SUPFAM" id="SSF52968">
    <property type="entry name" value="B12-dependent dehydatase associated subunit"/>
    <property type="match status" value="1"/>
</dbReference>
<name>A0AAE4L702_9ENTE</name>
<reference evidence="1" key="1">
    <citation type="submission" date="2023-03" db="EMBL/GenBank/DDBJ databases">
        <authorList>
            <person name="Shen W."/>
            <person name="Cai J."/>
        </authorList>
    </citation>
    <scope>NUCLEOTIDE SEQUENCE</scope>
    <source>
        <strain evidence="1">P69-2</strain>
    </source>
</reference>
<proteinExistence type="predicted"/>